<dbReference type="Proteomes" id="UP001367676">
    <property type="component" value="Unassembled WGS sequence"/>
</dbReference>
<gene>
    <name evidence="4" type="ORF">V9T40_006139</name>
</gene>
<dbReference type="EMBL" id="JBBCAQ010000003">
    <property type="protein sequence ID" value="KAK7604953.1"/>
    <property type="molecule type" value="Genomic_DNA"/>
</dbReference>
<dbReference type="Gene3D" id="1.10.10.750">
    <property type="entry name" value="Ypt/Rab-GAP domain of gyp1p, domain 1"/>
    <property type="match status" value="1"/>
</dbReference>
<dbReference type="Gene3D" id="1.10.472.80">
    <property type="entry name" value="Ypt/Rab-GAP domain of gyp1p, domain 3"/>
    <property type="match status" value="1"/>
</dbReference>
<feature type="domain" description="Rab-GAP TBC" evidence="3">
    <location>
        <begin position="100"/>
        <end position="292"/>
    </location>
</feature>
<dbReference type="InterPro" id="IPR000195">
    <property type="entry name" value="Rab-GAP-TBC_dom"/>
</dbReference>
<dbReference type="FunFam" id="1.10.10.750:FF:000003">
    <property type="entry name" value="GTPase activating protein (Evi5)"/>
    <property type="match status" value="1"/>
</dbReference>
<reference evidence="4 5" key="1">
    <citation type="submission" date="2024-03" db="EMBL/GenBank/DDBJ databases">
        <title>Adaptation during the transition from Ophiocordyceps entomopathogen to insect associate is accompanied by gene loss and intensified selection.</title>
        <authorList>
            <person name="Ward C.M."/>
            <person name="Onetto C.A."/>
            <person name="Borneman A.R."/>
        </authorList>
    </citation>
    <scope>NUCLEOTIDE SEQUENCE [LARGE SCALE GENOMIC DNA]</scope>
    <source>
        <strain evidence="4">AWRI1</strain>
        <tissue evidence="4">Single Adult Female</tissue>
    </source>
</reference>
<dbReference type="InterPro" id="IPR050302">
    <property type="entry name" value="Rab_GAP_TBC_domain"/>
</dbReference>
<dbReference type="PANTHER" id="PTHR47219:SF25">
    <property type="entry name" value="RAB-GAP TBC DOMAIN-CONTAINING PROTEIN"/>
    <property type="match status" value="1"/>
</dbReference>
<keyword evidence="5" id="KW-1185">Reference proteome</keyword>
<dbReference type="Pfam" id="PF00566">
    <property type="entry name" value="RabGAP-TBC"/>
    <property type="match status" value="1"/>
</dbReference>
<evidence type="ECO:0000256" key="2">
    <source>
        <dbReference type="ARBA" id="ARBA00023054"/>
    </source>
</evidence>
<sequence>MTEEELLARAVEERKIIVEKYRKGRQKGVHIDPWEDPSIQLYQALDRYGFIHEGSYVHSSNSQEQRLEQERIRKWTKMVDKWDKKKVIDSDKLKRRVYKGIPDCFRGKVWSKLLGLDTIKEEQRGKYEEMCKLAWEYSPDIRQIDLDVNRTYREHIHFRERYNSKQCELFNVLGAYSIYNLEIGYCQGMSQIVALLLMYLTEEDAFWALSTFVSDKRFNMHGFYIPGFPKLLRYQEHHDKILNKFLPKLKRHLDKNGVDTGIYTLKWFFQCFLDRIPFQLTLRVWDIFILEGERILTAMAFNILKSHRKRIFQLGMDDILQFLQVKLPKNFEYSDDVAIENLQRCVEELKKSKLDYAGTPPPNELPKKPFGIFKPNSSFEQKVVGLRKDFSSVEKLTRDNVMLRREESLVNSPNGRLSNRHSDISAADASFDDGSSIIGEGSHKSLAGTSITSTADLSILSSVTRSQAADAHSIDIGTVESDDGQTPSGLTTPLAITCASPSPDVVRIFVPYVTPSHSPIHASPQNGDLVYRQENKIRIRIVEQTTSDEIQTPVIETCSLLSLRPSQNIDLK</sequence>
<evidence type="ECO:0000259" key="3">
    <source>
        <dbReference type="PROSITE" id="PS50086"/>
    </source>
</evidence>
<accession>A0AAN9Y998</accession>
<dbReference type="InterPro" id="IPR035969">
    <property type="entry name" value="Rab-GAP_TBC_sf"/>
</dbReference>
<dbReference type="FunFam" id="1.10.8.270:FF:000010">
    <property type="entry name" value="Putative USP6 N-terminal-like protein"/>
    <property type="match status" value="1"/>
</dbReference>
<proteinExistence type="predicted"/>
<evidence type="ECO:0000256" key="1">
    <source>
        <dbReference type="ARBA" id="ARBA00022468"/>
    </source>
</evidence>
<protein>
    <recommendedName>
        <fullName evidence="3">Rab-GAP TBC domain-containing protein</fullName>
    </recommendedName>
</protein>
<name>A0AAN9Y998_9HEMI</name>
<dbReference type="SMART" id="SM00164">
    <property type="entry name" value="TBC"/>
    <property type="match status" value="1"/>
</dbReference>
<dbReference type="Gene3D" id="1.10.8.270">
    <property type="entry name" value="putative rabgap domain of human tbc1 domain family member 14 like domains"/>
    <property type="match status" value="1"/>
</dbReference>
<dbReference type="GO" id="GO:0005096">
    <property type="term" value="F:GTPase activator activity"/>
    <property type="evidence" value="ECO:0007669"/>
    <property type="project" value="UniProtKB-KW"/>
</dbReference>
<dbReference type="PROSITE" id="PS50086">
    <property type="entry name" value="TBC_RABGAP"/>
    <property type="match status" value="1"/>
</dbReference>
<evidence type="ECO:0000313" key="4">
    <source>
        <dbReference type="EMBL" id="KAK7604953.1"/>
    </source>
</evidence>
<keyword evidence="1" id="KW-0343">GTPase activation</keyword>
<organism evidence="4 5">
    <name type="scientific">Parthenolecanium corni</name>
    <dbReference type="NCBI Taxonomy" id="536013"/>
    <lineage>
        <taxon>Eukaryota</taxon>
        <taxon>Metazoa</taxon>
        <taxon>Ecdysozoa</taxon>
        <taxon>Arthropoda</taxon>
        <taxon>Hexapoda</taxon>
        <taxon>Insecta</taxon>
        <taxon>Pterygota</taxon>
        <taxon>Neoptera</taxon>
        <taxon>Paraneoptera</taxon>
        <taxon>Hemiptera</taxon>
        <taxon>Sternorrhyncha</taxon>
        <taxon>Coccoidea</taxon>
        <taxon>Coccidae</taxon>
        <taxon>Parthenolecanium</taxon>
    </lineage>
</organism>
<dbReference type="SUPFAM" id="SSF47923">
    <property type="entry name" value="Ypt/Rab-GAP domain of gyp1p"/>
    <property type="match status" value="2"/>
</dbReference>
<keyword evidence="2" id="KW-0175">Coiled coil</keyword>
<dbReference type="AlphaFoldDB" id="A0AAN9Y998"/>
<evidence type="ECO:0000313" key="5">
    <source>
        <dbReference type="Proteomes" id="UP001367676"/>
    </source>
</evidence>
<dbReference type="FunFam" id="1.10.472.80:FF:000019">
    <property type="entry name" value="USP6 N-terminal like"/>
    <property type="match status" value="1"/>
</dbReference>
<dbReference type="GO" id="GO:0031267">
    <property type="term" value="F:small GTPase binding"/>
    <property type="evidence" value="ECO:0007669"/>
    <property type="project" value="TreeGrafter"/>
</dbReference>
<comment type="caution">
    <text evidence="4">The sequence shown here is derived from an EMBL/GenBank/DDBJ whole genome shotgun (WGS) entry which is preliminary data.</text>
</comment>
<dbReference type="PANTHER" id="PTHR47219">
    <property type="entry name" value="RAB GTPASE-ACTIVATING PROTEIN 1-LIKE"/>
    <property type="match status" value="1"/>
</dbReference>